<dbReference type="InterPro" id="IPR011762">
    <property type="entry name" value="COA_CT_N"/>
</dbReference>
<dbReference type="FunFam" id="3.30.1490.20:FF:000003">
    <property type="entry name" value="acetyl-CoA carboxylase isoform X1"/>
    <property type="match status" value="1"/>
</dbReference>
<feature type="domain" description="CoA carboxyltransferase N-terminal" evidence="19">
    <location>
        <begin position="1580"/>
        <end position="1913"/>
    </location>
</feature>
<evidence type="ECO:0000259" key="19">
    <source>
        <dbReference type="PROSITE" id="PS50980"/>
    </source>
</evidence>
<dbReference type="UniPathway" id="UPA00655">
    <property type="reaction ID" value="UER00711"/>
</dbReference>
<dbReference type="Pfam" id="PF08326">
    <property type="entry name" value="ACC_central"/>
    <property type="match status" value="2"/>
</dbReference>
<proteinExistence type="predicted"/>
<dbReference type="Gene3D" id="3.30.470.20">
    <property type="entry name" value="ATP-grasp fold, B domain"/>
    <property type="match status" value="1"/>
</dbReference>
<dbReference type="PROSITE" id="PS50975">
    <property type="entry name" value="ATP_GRASP"/>
    <property type="match status" value="1"/>
</dbReference>
<dbReference type="Pfam" id="PF00364">
    <property type="entry name" value="Biotin_lipoyl"/>
    <property type="match status" value="1"/>
</dbReference>
<dbReference type="InterPro" id="IPR011763">
    <property type="entry name" value="COA_CT_C"/>
</dbReference>
<keyword evidence="8" id="KW-0443">Lipid metabolism</keyword>
<dbReference type="InterPro" id="IPR011053">
    <property type="entry name" value="Single_hybrid_motif"/>
</dbReference>
<evidence type="ECO:0000256" key="6">
    <source>
        <dbReference type="ARBA" id="ARBA00022832"/>
    </source>
</evidence>
<dbReference type="SUPFAM" id="SSF56059">
    <property type="entry name" value="Glutathione synthetase ATP-binding domain-like"/>
    <property type="match status" value="1"/>
</dbReference>
<dbReference type="Pfam" id="PF02786">
    <property type="entry name" value="CPSase_L_D2"/>
    <property type="match status" value="1"/>
</dbReference>
<keyword evidence="4" id="KW-0436">Ligase</keyword>
<feature type="region of interest" description="Disordered" evidence="15">
    <location>
        <begin position="1426"/>
        <end position="1464"/>
    </location>
</feature>
<evidence type="ECO:0000259" key="16">
    <source>
        <dbReference type="PROSITE" id="PS50968"/>
    </source>
</evidence>
<dbReference type="Gene3D" id="3.30.1490.20">
    <property type="entry name" value="ATP-grasp fold, A domain"/>
    <property type="match status" value="1"/>
</dbReference>
<dbReference type="PROSITE" id="PS00867">
    <property type="entry name" value="CPSASE_2"/>
    <property type="match status" value="1"/>
</dbReference>
<dbReference type="InterPro" id="IPR013815">
    <property type="entry name" value="ATP_grasp_subdomain_1"/>
</dbReference>
<evidence type="ECO:0000259" key="20">
    <source>
        <dbReference type="PROSITE" id="PS50989"/>
    </source>
</evidence>
<evidence type="ECO:0008006" key="22">
    <source>
        <dbReference type="Google" id="ProtNLM"/>
    </source>
</evidence>
<evidence type="ECO:0000256" key="13">
    <source>
        <dbReference type="ARBA" id="ARBA00048600"/>
    </source>
</evidence>
<dbReference type="GO" id="GO:0003989">
    <property type="term" value="F:acetyl-CoA carboxylase activity"/>
    <property type="evidence" value="ECO:0007669"/>
    <property type="project" value="UniProtKB-EC"/>
</dbReference>
<dbReference type="InterPro" id="IPR011764">
    <property type="entry name" value="Biotin_carboxylation_dom"/>
</dbReference>
<dbReference type="GO" id="GO:0046872">
    <property type="term" value="F:metal ion binding"/>
    <property type="evidence" value="ECO:0007669"/>
    <property type="project" value="InterPro"/>
</dbReference>
<reference evidence="21" key="1">
    <citation type="submission" date="2021-01" db="EMBL/GenBank/DDBJ databases">
        <authorList>
            <person name="Corre E."/>
            <person name="Pelletier E."/>
            <person name="Niang G."/>
            <person name="Scheremetjew M."/>
            <person name="Finn R."/>
            <person name="Kale V."/>
            <person name="Holt S."/>
            <person name="Cochrane G."/>
            <person name="Meng A."/>
            <person name="Brown T."/>
            <person name="Cohen L."/>
        </authorList>
    </citation>
    <scope>NUCLEOTIDE SEQUENCE</scope>
    <source>
        <strain evidence="21">CCMP1413</strain>
    </source>
</reference>
<dbReference type="PROSITE" id="PS50968">
    <property type="entry name" value="BIOTINYL_LIPOYL"/>
    <property type="match status" value="1"/>
</dbReference>
<evidence type="ECO:0000256" key="12">
    <source>
        <dbReference type="ARBA" id="ARBA00048065"/>
    </source>
</evidence>
<dbReference type="Gene3D" id="3.90.226.10">
    <property type="entry name" value="2-enoyl-CoA Hydratase, Chain A, domain 1"/>
    <property type="match status" value="2"/>
</dbReference>
<evidence type="ECO:0000256" key="8">
    <source>
        <dbReference type="ARBA" id="ARBA00023098"/>
    </source>
</evidence>
<evidence type="ECO:0000256" key="9">
    <source>
        <dbReference type="ARBA" id="ARBA00023160"/>
    </source>
</evidence>
<dbReference type="InterPro" id="IPR049074">
    <property type="entry name" value="ACCA_BT"/>
</dbReference>
<evidence type="ECO:0000256" key="14">
    <source>
        <dbReference type="PROSITE-ProRule" id="PRU00409"/>
    </source>
</evidence>
<keyword evidence="6" id="KW-0276">Fatty acid metabolism</keyword>
<keyword evidence="5 14" id="KW-0547">Nucleotide-binding</keyword>
<dbReference type="PROSITE" id="PS50980">
    <property type="entry name" value="COA_CT_NTER"/>
    <property type="match status" value="1"/>
</dbReference>
<dbReference type="PROSITE" id="PS50979">
    <property type="entry name" value="BC"/>
    <property type="match status" value="1"/>
</dbReference>
<evidence type="ECO:0000313" key="21">
    <source>
        <dbReference type="EMBL" id="CAD8248570.1"/>
    </source>
</evidence>
<dbReference type="GO" id="GO:0004075">
    <property type="term" value="F:biotin carboxylase activity"/>
    <property type="evidence" value="ECO:0007669"/>
    <property type="project" value="UniProtKB-EC"/>
</dbReference>
<evidence type="ECO:0000256" key="3">
    <source>
        <dbReference type="ARBA" id="ARBA00022516"/>
    </source>
</evidence>
<keyword evidence="3" id="KW-0444">Lipid biosynthesis</keyword>
<comment type="pathway">
    <text evidence="2">Lipid metabolism; malonyl-CoA biosynthesis; malonyl-CoA from acetyl-CoA: step 1/1.</text>
</comment>
<keyword evidence="9" id="KW-0275">Fatty acid biosynthesis</keyword>
<dbReference type="InterPro" id="IPR005479">
    <property type="entry name" value="CPAse_ATP-bd"/>
</dbReference>
<feature type="domain" description="CoA carboxyltransferase C-terminal" evidence="20">
    <location>
        <begin position="1910"/>
        <end position="2208"/>
    </location>
</feature>
<dbReference type="PROSITE" id="PS00866">
    <property type="entry name" value="CPSASE_1"/>
    <property type="match status" value="1"/>
</dbReference>
<dbReference type="InterPro" id="IPR005482">
    <property type="entry name" value="Biotin_COase_C"/>
</dbReference>
<evidence type="ECO:0000256" key="1">
    <source>
        <dbReference type="ARBA" id="ARBA00001953"/>
    </source>
</evidence>
<keyword evidence="7 14" id="KW-0067">ATP-binding</keyword>
<evidence type="ECO:0000256" key="15">
    <source>
        <dbReference type="SAM" id="MobiDB-lite"/>
    </source>
</evidence>
<dbReference type="InterPro" id="IPR011054">
    <property type="entry name" value="Rudment_hybrid_motif"/>
</dbReference>
<dbReference type="InterPro" id="IPR011761">
    <property type="entry name" value="ATP-grasp"/>
</dbReference>
<evidence type="ECO:0000256" key="2">
    <source>
        <dbReference type="ARBA" id="ARBA00004956"/>
    </source>
</evidence>
<gene>
    <name evidence="21" type="ORF">PCOL08062_LOCUS10727</name>
</gene>
<dbReference type="Pfam" id="PF01039">
    <property type="entry name" value="Carboxyl_trans"/>
    <property type="match status" value="1"/>
</dbReference>
<feature type="domain" description="Lipoyl-binding" evidence="16">
    <location>
        <begin position="649"/>
        <end position="723"/>
    </location>
</feature>
<dbReference type="CDD" id="cd06850">
    <property type="entry name" value="biotinyl_domain"/>
    <property type="match status" value="1"/>
</dbReference>
<dbReference type="InterPro" id="IPR049076">
    <property type="entry name" value="ACCA"/>
</dbReference>
<dbReference type="GO" id="GO:0005524">
    <property type="term" value="F:ATP binding"/>
    <property type="evidence" value="ECO:0007669"/>
    <property type="project" value="UniProtKB-UniRule"/>
</dbReference>
<dbReference type="Pfam" id="PF00289">
    <property type="entry name" value="Biotin_carb_N"/>
    <property type="match status" value="1"/>
</dbReference>
<dbReference type="EMBL" id="HBDZ01013990">
    <property type="protein sequence ID" value="CAD8248570.1"/>
    <property type="molecule type" value="Transcribed_RNA"/>
</dbReference>
<dbReference type="GO" id="GO:2001295">
    <property type="term" value="P:malonyl-CoA biosynthetic process"/>
    <property type="evidence" value="ECO:0007669"/>
    <property type="project" value="UniProtKB-UniPathway"/>
</dbReference>
<dbReference type="Gene3D" id="2.40.50.100">
    <property type="match status" value="1"/>
</dbReference>
<evidence type="ECO:0000256" key="11">
    <source>
        <dbReference type="ARBA" id="ARBA00023268"/>
    </source>
</evidence>
<sequence length="2280" mass="248832">MDAAAPAEGGAAMAEADAFGDYCRAHGATRVIRSVLVANNGMAASKAIRSMRRWAYQVTRRRDSLRLVVMATPEDIKANAEYVRLADDFVHVPGGANKNNFNNIDLIVKTAIQCEVDAVWPGWGHASENPRLPRDLDAAGIVFMGPPASAIDAVGDKIRANLLAQSNRVNVIPWSGTGLTLEGTTVPPETMEAACVHSAEEALASAQKIGYPIMVKASEGGGGKGIRMVNTDEECVNGYNQVIAEVIGSPVFLQKLSQRSRHLEVQVLADAYGTAVHLYSRDCSVQRRHQKIIEEGPVVVAPADVRRELEDGAVRLCEAVGYRSAGTVEYLYNGDEYSFLEVNPRLQVEHPVTESITGINIPACQLQVAMGIPLHRIADVRAYYGCDREGDDVIDFSNTRPNPPLCHCMAARITAEDPEEGFKPSSGRITELAFRSQPNVSANFSISTTGEVHQFADSQFGHVFACGRTRDDANRLLVHTLSELTIRGEIANNVKYVANLLERPEFVANEHDTAWLDGLIATKHKPKPVPPQVAVLCGAIVQAVECTRAAQEHAVGVLARGVSPSAQELRFNELIFELIYNDVKYRLRVTRGSADSFLVWCNGALTKAHVVTLADGGFLVLVDGQSHKVYENLSKVGKRIMIDGAPCFFPDDLDPSCLVATSAGKLVEYLVPDGGKVAAGQPYANMEAMKMILPLVAGVAGTINHKVAPGSAIDLGETIAKLDLEDPSKVKLVPMFDGQFPALAPRRSSSKGAGEVQNLADAFVTARESLTNLMRGEDVIGDPFSELMTFLSDPRLAVQMMGEQVELLAATLPDAPARELMSLQRAAASTASTLAESKYGRKGLGEDDISLIVKSYKAFLAKHADAAPLAIVEGMEAVLDKFQDGFAVFGTGVLCSLLQEYLDVENAFSGLPLQDAMLALREAHADDLSKAVEFGYSHMSLNRKNALVVEVLIQLADMTHVLEVAEIISSLTALEGSAYSDVVQAANKALLAAEGQQRDSDRKWKSLQEHFKMSLDLLKDIQSDDEDANSPRIRVRPKSSESKGVVPPHGEGNGRKHLSICTSMSLDDLVSSNSSDDCEVDSAISRVGRSTRQGTRVKKSRHTSDSIMHAVQISEAVRDHDFRKDRQPMQAITWTSLFDDSNTQKRVSTVKFWFKQYHAHDITCEPRADSLCVKFNGDKVVMHMVKGVEQMIAVLSSDNFVNHRLLGFTLNMPGMRARSFDELNQHFERILREHTPKGWAYGTPGIVYVTVAEEGVAPTHLYFTVTPVEEASDKGPTTVAPLPGLMDIDPVLAAHYEISRLSGFSYKNISNMASSGKCPAGTRKEFSFMAKSADYHIGVFLGEELAPVKTAGMHDRRVFLRAAVYNKAIFLEEKSLSSLPAASAGHARSLSAVFDRKAQDGSRPRLLAAGKSTALRKTRLLKGSRTSYSSLSTLKARDPPADPMAEDDSSMPRSRSANEGFDDGGDKWLGLREDSILRDILDHLKLTVPVTETAWNHVFVNMIDSTPEDAHSVEQVVRTFTDEYAYDLHANKVANIEVKCGNARIVASNPTGLSWQITAAMAEAPSGAAAVPGYDAKLEPYPVLNKVERKRMRAQNVNSTYVYDFIELFAQCARSVNIVDMDETDDTFSHFSAKELVLTGGPDGELDEIVREPGMNNVAMVAWECKVRTDDYPNGRDFILVASDITHLSGSFAPAEDNVYKAAFDRAIARGIPVVYIAANSGARIGLDEKVKAAFRVAWVDAKDPSKGFRYLYLSEGDYERLSEGGRTFTAERIEEEGQVRWKLVDVYGGVGVECLQGSGTIASVTSKARAETTTLTYVTGRSVGIGAYVARLGQRVIQHAQAPLVLTGASALNKLLGREVYSSNDQIGGPKVMGNNGVSNLVVNDDVEGVQAILEWLSYVPERRGAPLPWRLPRDPSSRELIVVPSRAPSDPRTWVRDFFDRGSFTECLIGWGKTVVCGRARLGGTPIGAIAVETRLTEKVVPADPGFEGSQRQVEQQAGTVWFPDSACKTVQMINDLNEEGLPLMMFANFRGFAGGLRDMFGEILKYGSYIVDALRTFRQPVFVYVPHEGELRGGAWVVIDPTINPEMMEMYAAETCRAGVLEPEGIVDIKFRKPDLMKAMHRNDPSLDLLPKEAREKREQELMPLYKNVSVAFAAMHDTPGVMLQKGAIREVVPWKQSRQFFITRLRKRLAIDAMKRAVIAAWPSAPTDAVQRVLDAHADTVEMLSTHVQGPVNVMTPELEADVAAVRAEHIKATVVAMCNEDAGAVRAAIAAADLL</sequence>
<evidence type="ECO:0000259" key="17">
    <source>
        <dbReference type="PROSITE" id="PS50975"/>
    </source>
</evidence>
<evidence type="ECO:0000259" key="18">
    <source>
        <dbReference type="PROSITE" id="PS50979"/>
    </source>
</evidence>
<dbReference type="SMART" id="SM00878">
    <property type="entry name" value="Biotin_carb_C"/>
    <property type="match status" value="1"/>
</dbReference>
<dbReference type="GO" id="GO:0006633">
    <property type="term" value="P:fatty acid biosynthetic process"/>
    <property type="evidence" value="ECO:0007669"/>
    <property type="project" value="UniProtKB-KW"/>
</dbReference>
<dbReference type="PANTHER" id="PTHR45728:SF3">
    <property type="entry name" value="ACETYL-COA CARBOXYLASE"/>
    <property type="match status" value="1"/>
</dbReference>
<dbReference type="Gene3D" id="3.40.50.20">
    <property type="match status" value="1"/>
</dbReference>
<dbReference type="InterPro" id="IPR013537">
    <property type="entry name" value="AcCoA_COase_cen"/>
</dbReference>
<dbReference type="InterPro" id="IPR000089">
    <property type="entry name" value="Biotin_lipoyl"/>
</dbReference>
<dbReference type="Pfam" id="PF02785">
    <property type="entry name" value="Biotin_carb_C"/>
    <property type="match status" value="1"/>
</dbReference>
<dbReference type="InterPro" id="IPR016185">
    <property type="entry name" value="PreATP-grasp_dom_sf"/>
</dbReference>
<comment type="catalytic activity">
    <reaction evidence="12">
        <text>hydrogencarbonate + acetyl-CoA + ATP = malonyl-CoA + ADP + phosphate + H(+)</text>
        <dbReference type="Rhea" id="RHEA:11308"/>
        <dbReference type="ChEBI" id="CHEBI:15378"/>
        <dbReference type="ChEBI" id="CHEBI:17544"/>
        <dbReference type="ChEBI" id="CHEBI:30616"/>
        <dbReference type="ChEBI" id="CHEBI:43474"/>
        <dbReference type="ChEBI" id="CHEBI:57288"/>
        <dbReference type="ChEBI" id="CHEBI:57384"/>
        <dbReference type="ChEBI" id="CHEBI:456216"/>
        <dbReference type="EC" id="6.4.1.2"/>
    </reaction>
</comment>
<dbReference type="SUPFAM" id="SSF52096">
    <property type="entry name" value="ClpP/crotonase"/>
    <property type="match status" value="2"/>
</dbReference>
<evidence type="ECO:0000256" key="5">
    <source>
        <dbReference type="ARBA" id="ARBA00022741"/>
    </source>
</evidence>
<dbReference type="Gene3D" id="2.40.460.10">
    <property type="entry name" value="Biotin dependent carboxylase carboxyltransferase"/>
    <property type="match status" value="1"/>
</dbReference>
<dbReference type="InterPro" id="IPR005481">
    <property type="entry name" value="BC-like_N"/>
</dbReference>
<feature type="domain" description="ATP-grasp" evidence="17">
    <location>
        <begin position="180"/>
        <end position="370"/>
    </location>
</feature>
<dbReference type="InterPro" id="IPR001882">
    <property type="entry name" value="Biotin_BS"/>
</dbReference>
<dbReference type="FunFam" id="2.40.50.100:FF:000005">
    <property type="entry name" value="Acetyl-CoA carboxylase 1"/>
    <property type="match status" value="1"/>
</dbReference>
<name>A0A7R9TY22_9VIRI</name>
<dbReference type="SUPFAM" id="SSF51230">
    <property type="entry name" value="Single hybrid motif"/>
    <property type="match status" value="1"/>
</dbReference>
<comment type="catalytic activity">
    <reaction evidence="13">
        <text>N(6)-biotinyl-L-lysyl-[protein] + hydrogencarbonate + ATP = N(6)-carboxybiotinyl-L-lysyl-[protein] + ADP + phosphate + H(+)</text>
        <dbReference type="Rhea" id="RHEA:13501"/>
        <dbReference type="Rhea" id="RHEA-COMP:10505"/>
        <dbReference type="Rhea" id="RHEA-COMP:10506"/>
        <dbReference type="ChEBI" id="CHEBI:15378"/>
        <dbReference type="ChEBI" id="CHEBI:17544"/>
        <dbReference type="ChEBI" id="CHEBI:30616"/>
        <dbReference type="ChEBI" id="CHEBI:43474"/>
        <dbReference type="ChEBI" id="CHEBI:83144"/>
        <dbReference type="ChEBI" id="CHEBI:83145"/>
        <dbReference type="ChEBI" id="CHEBI:456216"/>
        <dbReference type="EC" id="6.3.4.14"/>
    </reaction>
</comment>
<dbReference type="SUPFAM" id="SSF51246">
    <property type="entry name" value="Rudiment single hybrid motif"/>
    <property type="match status" value="1"/>
</dbReference>
<organism evidence="21">
    <name type="scientific">Prasinoderma coloniale</name>
    <dbReference type="NCBI Taxonomy" id="156133"/>
    <lineage>
        <taxon>Eukaryota</taxon>
        <taxon>Viridiplantae</taxon>
        <taxon>Prasinodermophyta</taxon>
        <taxon>Prasinodermophyceae</taxon>
        <taxon>Prasinodermales</taxon>
        <taxon>Prasinodermaceae</taxon>
        <taxon>Prasinoderma</taxon>
    </lineage>
</organism>
<dbReference type="PROSITE" id="PS50989">
    <property type="entry name" value="COA_CT_CTER"/>
    <property type="match status" value="1"/>
</dbReference>
<accession>A0A7R9TY22</accession>
<evidence type="ECO:0000256" key="7">
    <source>
        <dbReference type="ARBA" id="ARBA00022840"/>
    </source>
</evidence>
<evidence type="ECO:0000256" key="10">
    <source>
        <dbReference type="ARBA" id="ARBA00023267"/>
    </source>
</evidence>
<feature type="region of interest" description="Disordered" evidence="15">
    <location>
        <begin position="1022"/>
        <end position="1057"/>
    </location>
</feature>
<dbReference type="Pfam" id="PF21385">
    <property type="entry name" value="ACCA_BT"/>
    <property type="match status" value="1"/>
</dbReference>
<feature type="domain" description="Biotin carboxylation" evidence="18">
    <location>
        <begin position="31"/>
        <end position="521"/>
    </location>
</feature>
<dbReference type="SUPFAM" id="SSF52440">
    <property type="entry name" value="PreATP-grasp domain"/>
    <property type="match status" value="1"/>
</dbReference>
<dbReference type="PROSITE" id="PS00188">
    <property type="entry name" value="BIOTIN"/>
    <property type="match status" value="1"/>
</dbReference>
<protein>
    <recommendedName>
        <fullName evidence="22">Acetyl-CoA carboxylase</fullName>
    </recommendedName>
</protein>
<dbReference type="InterPro" id="IPR034733">
    <property type="entry name" value="AcCoA_carboxyl_beta"/>
</dbReference>
<comment type="cofactor">
    <cofactor evidence="1">
        <name>biotin</name>
        <dbReference type="ChEBI" id="CHEBI:57586"/>
    </cofactor>
</comment>
<keyword evidence="10" id="KW-0092">Biotin</keyword>
<dbReference type="PANTHER" id="PTHR45728">
    <property type="entry name" value="ACETYL-COA CARBOXYLASE, ISOFORM A"/>
    <property type="match status" value="1"/>
</dbReference>
<dbReference type="InterPro" id="IPR029045">
    <property type="entry name" value="ClpP/crotonase-like_dom_sf"/>
</dbReference>
<evidence type="ECO:0000256" key="4">
    <source>
        <dbReference type="ARBA" id="ARBA00022598"/>
    </source>
</evidence>
<keyword evidence="11" id="KW-0511">Multifunctional enzyme</keyword>